<dbReference type="CDD" id="cd00198">
    <property type="entry name" value="vWFA"/>
    <property type="match status" value="1"/>
</dbReference>
<dbReference type="RefSeq" id="WP_075725192.1">
    <property type="nucleotide sequence ID" value="NZ_LTDM01000010.1"/>
</dbReference>
<dbReference type="Proteomes" id="UP000186112">
    <property type="component" value="Unassembled WGS sequence"/>
</dbReference>
<reference evidence="3 4" key="1">
    <citation type="submission" date="2016-02" db="EMBL/GenBank/DDBJ databases">
        <title>Genome sequence of Tissierella creatinophila DSM 6911.</title>
        <authorList>
            <person name="Poehlein A."/>
            <person name="Daniel R."/>
        </authorList>
    </citation>
    <scope>NUCLEOTIDE SEQUENCE [LARGE SCALE GENOMIC DNA]</scope>
    <source>
        <strain evidence="3 4">DSM 6911</strain>
    </source>
</reference>
<keyword evidence="1" id="KW-0472">Membrane</keyword>
<dbReference type="EMBL" id="LTDM01000010">
    <property type="protein sequence ID" value="OLS03273.1"/>
    <property type="molecule type" value="Genomic_DNA"/>
</dbReference>
<keyword evidence="1" id="KW-1133">Transmembrane helix</keyword>
<evidence type="ECO:0000256" key="1">
    <source>
        <dbReference type="SAM" id="Phobius"/>
    </source>
</evidence>
<dbReference type="InterPro" id="IPR024163">
    <property type="entry name" value="Aerotolerance_reg_N"/>
</dbReference>
<feature type="transmembrane region" description="Helical" evidence="1">
    <location>
        <begin position="574"/>
        <end position="593"/>
    </location>
</feature>
<dbReference type="SUPFAM" id="SSF53300">
    <property type="entry name" value="vWA-like"/>
    <property type="match status" value="1"/>
</dbReference>
<name>A0A1U7M7H2_TISCR</name>
<keyword evidence="1" id="KW-0812">Transmembrane</keyword>
<accession>A0A1U7M7H2</accession>
<organism evidence="3 4">
    <name type="scientific">Tissierella creatinophila DSM 6911</name>
    <dbReference type="NCBI Taxonomy" id="1123403"/>
    <lineage>
        <taxon>Bacteria</taxon>
        <taxon>Bacillati</taxon>
        <taxon>Bacillota</taxon>
        <taxon>Tissierellia</taxon>
        <taxon>Tissierellales</taxon>
        <taxon>Tissierellaceae</taxon>
        <taxon>Tissierella</taxon>
    </lineage>
</organism>
<dbReference type="Pfam" id="PF07584">
    <property type="entry name" value="BatA"/>
    <property type="match status" value="1"/>
</dbReference>
<feature type="domain" description="VWFA" evidence="2">
    <location>
        <begin position="89"/>
        <end position="276"/>
    </location>
</feature>
<dbReference type="Gene3D" id="3.40.50.410">
    <property type="entry name" value="von Willebrand factor, type A domain"/>
    <property type="match status" value="1"/>
</dbReference>
<feature type="transmembrane region" description="Helical" evidence="1">
    <location>
        <begin position="6"/>
        <end position="24"/>
    </location>
</feature>
<dbReference type="AlphaFoldDB" id="A0A1U7M7H2"/>
<protein>
    <recommendedName>
        <fullName evidence="2">VWFA domain-containing protein</fullName>
    </recommendedName>
</protein>
<dbReference type="Pfam" id="PF13519">
    <property type="entry name" value="VWA_2"/>
    <property type="match status" value="1"/>
</dbReference>
<dbReference type="PANTHER" id="PTHR37464:SF1">
    <property type="entry name" value="BLL2463 PROTEIN"/>
    <property type="match status" value="1"/>
</dbReference>
<dbReference type="InterPro" id="IPR002035">
    <property type="entry name" value="VWF_A"/>
</dbReference>
<gene>
    <name evidence="3" type="ORF">TICRE_07010</name>
</gene>
<feature type="transmembrane region" description="Helical" evidence="1">
    <location>
        <begin position="59"/>
        <end position="76"/>
    </location>
</feature>
<dbReference type="PROSITE" id="PS50234">
    <property type="entry name" value="VWFA"/>
    <property type="match status" value="1"/>
</dbReference>
<comment type="caution">
    <text evidence="3">The sequence shown here is derived from an EMBL/GenBank/DDBJ whole genome shotgun (WGS) entry which is preliminary data.</text>
</comment>
<keyword evidence="4" id="KW-1185">Reference proteome</keyword>
<sequence>MSFYSPLYLILILGLIPLILMYLLKKEHEDIVLSSNYLWDKMLRDMEANKPWQKLRNNLLLILQIILFTLIVLALARPQIFKGSINSDNLIIVLDKSASMKNKDINGITRFEKAKEEIEDLIKSTKANTKTTLISMDNKPNILISNSRDKSVLKKKLNEIVVNDSSDNIKDTLSIVKALIKDTDNYDLVFFTDKEIDTDIDNLKVNKINEKETNISLDNMSYSKNDKNITALTTVTNHSNREQSFDISIYGDDQILDVQEVKLKAKESRDIYFDNVNKNTNVLKAEIDIEDSLDVDNSRYLVINSDPIKKVLIVSEKGNIFLEKAIGINENIEVYKSNEKLPNDLKGYDVYIFDGKVPKDIPKDGNIVMFNPNNNNLFNVSNGDKNGEIKLINDELFKYVNLDFYIDKTNVIEKTNWLRPILTLNDKPVIAKGIRDNQKMVVVGFDIRNTDLPLKIDFPIFIQNILDYTLNINTQEKVEVLAGENIDINILPKSKQVNIINPKGEKQKITSPSYSNTSYKGVYTIEQVTDDETLKSYFVSNIDTSKESIDIKETHEGNLVKNDNQYKVRTGKDIRNLILILALIVISLEWVVYNRGY</sequence>
<evidence type="ECO:0000313" key="3">
    <source>
        <dbReference type="EMBL" id="OLS03273.1"/>
    </source>
</evidence>
<dbReference type="InterPro" id="IPR036465">
    <property type="entry name" value="vWFA_dom_sf"/>
</dbReference>
<dbReference type="PANTHER" id="PTHR37464">
    <property type="entry name" value="BLL2463 PROTEIN"/>
    <property type="match status" value="1"/>
</dbReference>
<evidence type="ECO:0000259" key="2">
    <source>
        <dbReference type="PROSITE" id="PS50234"/>
    </source>
</evidence>
<evidence type="ECO:0000313" key="4">
    <source>
        <dbReference type="Proteomes" id="UP000186112"/>
    </source>
</evidence>
<proteinExistence type="predicted"/>